<reference evidence="1" key="1">
    <citation type="submission" date="2024-03" db="EMBL/GenBank/DDBJ databases">
        <title>Human intestinal bacterial collection.</title>
        <authorList>
            <person name="Pauvert C."/>
            <person name="Hitch T.C.A."/>
            <person name="Clavel T."/>
        </authorList>
    </citation>
    <scope>NUCLEOTIDE SEQUENCE</scope>
    <source>
        <strain evidence="1">CLA-AA-H227</strain>
    </source>
</reference>
<protein>
    <submittedName>
        <fullName evidence="1">Ornithine--oxo-acid transaminase</fullName>
    </submittedName>
</protein>
<gene>
    <name evidence="1" type="ORF">WMO40_10460</name>
</gene>
<proteinExistence type="predicted"/>
<accession>A0ACC6SDG1</accession>
<comment type="caution">
    <text evidence="1">The sequence shown here is derived from an EMBL/GenBank/DDBJ whole genome shotgun (WGS) entry which is preliminary data.</text>
</comment>
<evidence type="ECO:0000313" key="2">
    <source>
        <dbReference type="Proteomes" id="UP001439875"/>
    </source>
</evidence>
<dbReference type="EMBL" id="JBBMEW010000007">
    <property type="protein sequence ID" value="MEQ2527124.1"/>
    <property type="molecule type" value="Genomic_DNA"/>
</dbReference>
<keyword evidence="2" id="KW-1185">Reference proteome</keyword>
<sequence length="397" mass="43804">MTNKSQNIIEQTNKYGARNYHPLPIVVSKAEGVWVEDPEGNKYMDMLSAYSAVNQGHRHPEIIKALKEQADRVTLTSRAFHNDQLGPWYEMVCQLTSKDMALPMNTGAEAVETAVKAARRWAYDVKGVADNQAEIIACIGNFHGRTMTAVSLSSDEEYKRGFGPMLPGVKLIPYGDYEALKNAITPNTAAFLVEPIQGEAGIVIPPEGFLQNAYKLCKDNNVLFIADEIQAGLARSGKMFACDWEDVVPDMYILGKALGGGVFPISCVVANEEILGVFNPGSHGSTFGGNPMACAVSIASLNVLVNEKLAERSQELGEYFKNKLKEIDNPVIKEVRGRGLFIGVELYEEARGYCEKLKDEGLLCKETHDTVIRFAPPLVIKQEELDWAIERIKKVLS</sequence>
<name>A0ACC6SDG1_9BACI</name>
<dbReference type="Proteomes" id="UP001439875">
    <property type="component" value="Unassembled WGS sequence"/>
</dbReference>
<evidence type="ECO:0000313" key="1">
    <source>
        <dbReference type="EMBL" id="MEQ2527124.1"/>
    </source>
</evidence>
<organism evidence="1 2">
    <name type="scientific">Robertmurraya yapensis</name>
    <name type="common">ex Hitch et al 2024</name>
    <dbReference type="NCBI Taxonomy" id="3133160"/>
    <lineage>
        <taxon>Bacteria</taxon>
        <taxon>Bacillati</taxon>
        <taxon>Bacillota</taxon>
        <taxon>Bacilli</taxon>
        <taxon>Bacillales</taxon>
        <taxon>Bacillaceae</taxon>
        <taxon>Robertmurraya</taxon>
    </lineage>
</organism>